<accession>A0A7K0FLM3</accession>
<name>A0A7K0FLM3_9SPHI</name>
<sequence length="302" mass="33640">MLSAAIDIGTNTFHLLIGKIESGKIKVIYTKTIAVKLGEGGINKREIMPAAYQRGLKALAYFAEVIKEYEITKVKATATAAVRDASNGLNFIKDVYEKSKIKIEIINGHQEALFIYEGAKASGAINENCLVIDIGGGSVEFILCNKDEVLWKNSYRIGAARLLADFYHHDPLEKQDINNINNHLTNTLKDLKEACKEFKPTKLVGTAGAFDSYREIFTSRGFIKPLDDVFITLENQKLAALMDEIIASNHQQRSEIEGLIPLRVDMILMASIIVKYVIEKLHLNKIVACEYALKEGLLIHQA</sequence>
<gene>
    <name evidence="2" type="ORF">GJJ64_06740</name>
</gene>
<dbReference type="InterPro" id="IPR043129">
    <property type="entry name" value="ATPase_NBD"/>
</dbReference>
<evidence type="ECO:0000259" key="1">
    <source>
        <dbReference type="Pfam" id="PF02541"/>
    </source>
</evidence>
<dbReference type="Gene3D" id="3.30.420.40">
    <property type="match status" value="1"/>
</dbReference>
<dbReference type="Gene3D" id="3.30.420.150">
    <property type="entry name" value="Exopolyphosphatase. Domain 2"/>
    <property type="match status" value="1"/>
</dbReference>
<reference evidence="2 3" key="1">
    <citation type="submission" date="2019-11" db="EMBL/GenBank/DDBJ databases">
        <authorList>
            <person name="Cheng Q."/>
            <person name="Yang Z."/>
        </authorList>
    </citation>
    <scope>NUCLEOTIDE SEQUENCE [LARGE SCALE GENOMIC DNA]</scope>
    <source>
        <strain evidence="2 3">HX-22-1</strain>
    </source>
</reference>
<dbReference type="RefSeq" id="WP_154286901.1">
    <property type="nucleotide sequence ID" value="NZ_WKJI01000001.1"/>
</dbReference>
<organism evidence="2 3">
    <name type="scientific">Pedobacter puniceum</name>
    <dbReference type="NCBI Taxonomy" id="2666136"/>
    <lineage>
        <taxon>Bacteria</taxon>
        <taxon>Pseudomonadati</taxon>
        <taxon>Bacteroidota</taxon>
        <taxon>Sphingobacteriia</taxon>
        <taxon>Sphingobacteriales</taxon>
        <taxon>Sphingobacteriaceae</taxon>
        <taxon>Pedobacter</taxon>
    </lineage>
</organism>
<proteinExistence type="predicted"/>
<keyword evidence="3" id="KW-1185">Reference proteome</keyword>
<evidence type="ECO:0000313" key="3">
    <source>
        <dbReference type="Proteomes" id="UP000462931"/>
    </source>
</evidence>
<evidence type="ECO:0000313" key="2">
    <source>
        <dbReference type="EMBL" id="MRX46876.1"/>
    </source>
</evidence>
<dbReference type="Pfam" id="PF02541">
    <property type="entry name" value="Ppx-GppA"/>
    <property type="match status" value="1"/>
</dbReference>
<dbReference type="PANTHER" id="PTHR30005">
    <property type="entry name" value="EXOPOLYPHOSPHATASE"/>
    <property type="match status" value="1"/>
</dbReference>
<dbReference type="PANTHER" id="PTHR30005:SF0">
    <property type="entry name" value="RETROGRADE REGULATION PROTEIN 2"/>
    <property type="match status" value="1"/>
</dbReference>
<dbReference type="InterPro" id="IPR003695">
    <property type="entry name" value="Ppx_GppA_N"/>
</dbReference>
<dbReference type="GO" id="GO:0016462">
    <property type="term" value="F:pyrophosphatase activity"/>
    <property type="evidence" value="ECO:0007669"/>
    <property type="project" value="TreeGrafter"/>
</dbReference>
<protein>
    <submittedName>
        <fullName evidence="2">Exopolyphosphatase</fullName>
    </submittedName>
</protein>
<comment type="caution">
    <text evidence="2">The sequence shown here is derived from an EMBL/GenBank/DDBJ whole genome shotgun (WGS) entry which is preliminary data.</text>
</comment>
<dbReference type="Proteomes" id="UP000462931">
    <property type="component" value="Unassembled WGS sequence"/>
</dbReference>
<dbReference type="InterPro" id="IPR050273">
    <property type="entry name" value="GppA/Ppx_hydrolase"/>
</dbReference>
<dbReference type="AlphaFoldDB" id="A0A7K0FLM3"/>
<dbReference type="SUPFAM" id="SSF53067">
    <property type="entry name" value="Actin-like ATPase domain"/>
    <property type="match status" value="2"/>
</dbReference>
<feature type="domain" description="Ppx/GppA phosphatase N-terminal" evidence="1">
    <location>
        <begin position="17"/>
        <end position="300"/>
    </location>
</feature>
<dbReference type="EMBL" id="WKJI01000001">
    <property type="protein sequence ID" value="MRX46876.1"/>
    <property type="molecule type" value="Genomic_DNA"/>
</dbReference>